<evidence type="ECO:0000256" key="1">
    <source>
        <dbReference type="SAM" id="Phobius"/>
    </source>
</evidence>
<name>A0A2N9WRL8_9NEIS</name>
<evidence type="ECO:0000313" key="3">
    <source>
        <dbReference type="Proteomes" id="UP000231293"/>
    </source>
</evidence>
<feature type="transmembrane region" description="Helical" evidence="1">
    <location>
        <begin position="52"/>
        <end position="77"/>
    </location>
</feature>
<dbReference type="RefSeq" id="WP_100114106.1">
    <property type="nucleotide sequence ID" value="NZ_MDVB01000112.1"/>
</dbReference>
<keyword evidence="1" id="KW-0472">Membrane</keyword>
<evidence type="ECO:0000313" key="2">
    <source>
        <dbReference type="EMBL" id="PIT12797.1"/>
    </source>
</evidence>
<reference evidence="2 3" key="1">
    <citation type="journal article" date="2017" name="MBio">
        <title>Type VI secretion-mediated competition in the bee gut microbiome.</title>
        <authorList>
            <person name="Steele M.I."/>
            <person name="Kwong W.K."/>
            <person name="Powell J.E."/>
            <person name="Whiteley M."/>
            <person name="Moran N.A."/>
        </authorList>
    </citation>
    <scope>NUCLEOTIDE SEQUENCE [LARGE SCALE GENOMIC DNA]</scope>
    <source>
        <strain evidence="2 3">App2-2</strain>
    </source>
</reference>
<dbReference type="EMBL" id="MDVB01000112">
    <property type="protein sequence ID" value="PIT12797.1"/>
    <property type="molecule type" value="Genomic_DNA"/>
</dbReference>
<accession>A0A2N9WRL8</accession>
<feature type="transmembrane region" description="Helical" evidence="1">
    <location>
        <begin position="98"/>
        <end position="119"/>
    </location>
</feature>
<gene>
    <name evidence="2" type="ORF">BGI32_10720</name>
</gene>
<feature type="transmembrane region" description="Helical" evidence="1">
    <location>
        <begin position="196"/>
        <end position="214"/>
    </location>
</feature>
<proteinExistence type="predicted"/>
<feature type="transmembrane region" description="Helical" evidence="1">
    <location>
        <begin position="220"/>
        <end position="242"/>
    </location>
</feature>
<dbReference type="AlphaFoldDB" id="A0A2N9WRL8"/>
<dbReference type="Proteomes" id="UP000231293">
    <property type="component" value="Unassembled WGS sequence"/>
</dbReference>
<feature type="transmembrane region" description="Helical" evidence="1">
    <location>
        <begin position="12"/>
        <end position="32"/>
    </location>
</feature>
<keyword evidence="1" id="KW-1133">Transmembrane helix</keyword>
<sequence>MTTYGLKLTTRIGLFLTAYTPMFLCLSIWQFCEYSNYLSWTSWNADYITHTYLHYFGLATILLFLAVIGSLNTYFYLKKLNYKKEYFQNKVTILQIKKTIMVDPSILIVIFGFYCEIFNNTKSKLPSVLFLALVCILIFYYWPLFKKAKKDVQTDAEIKSDRKHIPWICGIWQKKSEKEHEKKPEEKSEFERKMEITGYVFIIPYAVFTLLFESSLNQKYLFIFVIGMLGLMLIYCHSKMLLINPVLFSKYNLFQVKYIDSRTGIEGTRLLITTKTNLKEKDIVYIEDISSEIAYIPSGSGFDNWHDSDMHK</sequence>
<protein>
    <submittedName>
        <fullName evidence="2">Uncharacterized protein</fullName>
    </submittedName>
</protein>
<keyword evidence="1" id="KW-0812">Transmembrane</keyword>
<feature type="transmembrane region" description="Helical" evidence="1">
    <location>
        <begin position="125"/>
        <end position="142"/>
    </location>
</feature>
<comment type="caution">
    <text evidence="2">The sequence shown here is derived from an EMBL/GenBank/DDBJ whole genome shotgun (WGS) entry which is preliminary data.</text>
</comment>
<organism evidence="2 3">
    <name type="scientific">Snodgrassella alvi</name>
    <dbReference type="NCBI Taxonomy" id="1196083"/>
    <lineage>
        <taxon>Bacteria</taxon>
        <taxon>Pseudomonadati</taxon>
        <taxon>Pseudomonadota</taxon>
        <taxon>Betaproteobacteria</taxon>
        <taxon>Neisseriales</taxon>
        <taxon>Neisseriaceae</taxon>
        <taxon>Snodgrassella</taxon>
    </lineage>
</organism>